<name>A0A815IKP7_9BILA</name>
<evidence type="ECO:0000313" key="2">
    <source>
        <dbReference type="EMBL" id="CAF1366259.1"/>
    </source>
</evidence>
<dbReference type="EMBL" id="CAJOBC010072909">
    <property type="protein sequence ID" value="CAF4248730.1"/>
    <property type="molecule type" value="Genomic_DNA"/>
</dbReference>
<gene>
    <name evidence="2" type="ORF">GPM918_LOCUS31629</name>
    <name evidence="3" type="ORF">SRO942_LOCUS32277</name>
</gene>
<evidence type="ECO:0000313" key="3">
    <source>
        <dbReference type="EMBL" id="CAF4248730.1"/>
    </source>
</evidence>
<dbReference type="PROSITE" id="PS00028">
    <property type="entry name" value="ZINC_FINGER_C2H2_1"/>
    <property type="match status" value="1"/>
</dbReference>
<protein>
    <recommendedName>
        <fullName evidence="1">C2H2-type domain-containing protein</fullName>
    </recommendedName>
</protein>
<dbReference type="EMBL" id="CAJNOQ010015675">
    <property type="protein sequence ID" value="CAF1366259.1"/>
    <property type="molecule type" value="Genomic_DNA"/>
</dbReference>
<feature type="domain" description="C2H2-type" evidence="1">
    <location>
        <begin position="17"/>
        <end position="38"/>
    </location>
</feature>
<reference evidence="2" key="1">
    <citation type="submission" date="2021-02" db="EMBL/GenBank/DDBJ databases">
        <authorList>
            <person name="Nowell W R."/>
        </authorList>
    </citation>
    <scope>NUCLEOTIDE SEQUENCE</scope>
</reference>
<dbReference type="InterPro" id="IPR013087">
    <property type="entry name" value="Znf_C2H2_type"/>
</dbReference>
<dbReference type="Proteomes" id="UP000681722">
    <property type="component" value="Unassembled WGS sequence"/>
</dbReference>
<dbReference type="AlphaFoldDB" id="A0A815IKP7"/>
<dbReference type="Proteomes" id="UP000663829">
    <property type="component" value="Unassembled WGS sequence"/>
</dbReference>
<accession>A0A815IKP7</accession>
<evidence type="ECO:0000313" key="4">
    <source>
        <dbReference type="Proteomes" id="UP000663829"/>
    </source>
</evidence>
<dbReference type="OrthoDB" id="9988974at2759"/>
<organism evidence="2 4">
    <name type="scientific">Didymodactylos carnosus</name>
    <dbReference type="NCBI Taxonomy" id="1234261"/>
    <lineage>
        <taxon>Eukaryota</taxon>
        <taxon>Metazoa</taxon>
        <taxon>Spiralia</taxon>
        <taxon>Gnathifera</taxon>
        <taxon>Rotifera</taxon>
        <taxon>Eurotatoria</taxon>
        <taxon>Bdelloidea</taxon>
        <taxon>Philodinida</taxon>
        <taxon>Philodinidae</taxon>
        <taxon>Didymodactylos</taxon>
    </lineage>
</organism>
<keyword evidence="4" id="KW-1185">Reference proteome</keyword>
<proteinExistence type="predicted"/>
<sequence>MKNIQLKYNRVGKTIFCSQCNRKFQSTGKFMKHIYAKHSQSIFGRATPELKPLPDRLTCSKKEQFKTVQHINNNEQMNNSVNSLFESFNCAEIFQVPTVNNTNLEAEHVQYAIKESNDHIETFSCWQCTREFQSADVRAEGEDEHHCIDNEWRCQNGACVPVSLVNDHVLEQFCMDESDHPFKIGSLDSLRSQCANSPDIECEEQACTFIFMPHFAGGDGQCIRWTPPSTVAQCINGRDVQFTRHLLNSIRVDLLETCWFANIYNLQ</sequence>
<evidence type="ECO:0000259" key="1">
    <source>
        <dbReference type="PROSITE" id="PS00028"/>
    </source>
</evidence>
<comment type="caution">
    <text evidence="2">The sequence shown here is derived from an EMBL/GenBank/DDBJ whole genome shotgun (WGS) entry which is preliminary data.</text>
</comment>